<feature type="transmembrane region" description="Helical" evidence="6">
    <location>
        <begin position="363"/>
        <end position="379"/>
    </location>
</feature>
<evidence type="ECO:0000259" key="7">
    <source>
        <dbReference type="Pfam" id="PF03553"/>
    </source>
</evidence>
<protein>
    <submittedName>
        <fullName evidence="8">Transporter, NhaC family</fullName>
    </submittedName>
</protein>
<dbReference type="Pfam" id="PF03553">
    <property type="entry name" value="Na_H_antiporter"/>
    <property type="match status" value="1"/>
</dbReference>
<evidence type="ECO:0000256" key="5">
    <source>
        <dbReference type="ARBA" id="ARBA00023136"/>
    </source>
</evidence>
<organism evidence="8 9">
    <name type="scientific">Ferrimonas marina</name>
    <dbReference type="NCBI Taxonomy" id="299255"/>
    <lineage>
        <taxon>Bacteria</taxon>
        <taxon>Pseudomonadati</taxon>
        <taxon>Pseudomonadota</taxon>
        <taxon>Gammaproteobacteria</taxon>
        <taxon>Alteromonadales</taxon>
        <taxon>Ferrimonadaceae</taxon>
        <taxon>Ferrimonas</taxon>
    </lineage>
</organism>
<feature type="domain" description="Na+/H+ antiporter NhaC-like C-terminal" evidence="7">
    <location>
        <begin position="179"/>
        <end position="504"/>
    </location>
</feature>
<reference evidence="8 9" key="1">
    <citation type="submission" date="2016-11" db="EMBL/GenBank/DDBJ databases">
        <authorList>
            <person name="Jaros S."/>
            <person name="Januszkiewicz K."/>
            <person name="Wedrychowicz H."/>
        </authorList>
    </citation>
    <scope>NUCLEOTIDE SEQUENCE [LARGE SCALE GENOMIC DNA]</scope>
    <source>
        <strain evidence="8 9">DSM 16917</strain>
    </source>
</reference>
<dbReference type="EMBL" id="FQXG01000004">
    <property type="protein sequence ID" value="SHH76691.1"/>
    <property type="molecule type" value="Genomic_DNA"/>
</dbReference>
<name>A0A1M5VN63_9GAMM</name>
<dbReference type="Proteomes" id="UP000184268">
    <property type="component" value="Unassembled WGS sequence"/>
</dbReference>
<feature type="transmembrane region" description="Helical" evidence="6">
    <location>
        <begin position="20"/>
        <end position="38"/>
    </location>
</feature>
<evidence type="ECO:0000313" key="9">
    <source>
        <dbReference type="Proteomes" id="UP000184268"/>
    </source>
</evidence>
<evidence type="ECO:0000256" key="4">
    <source>
        <dbReference type="ARBA" id="ARBA00022989"/>
    </source>
</evidence>
<evidence type="ECO:0000256" key="1">
    <source>
        <dbReference type="ARBA" id="ARBA00004651"/>
    </source>
</evidence>
<keyword evidence="2" id="KW-1003">Cell membrane</keyword>
<feature type="transmembrane region" description="Helical" evidence="6">
    <location>
        <begin position="221"/>
        <end position="241"/>
    </location>
</feature>
<feature type="transmembrane region" description="Helical" evidence="6">
    <location>
        <begin position="499"/>
        <end position="526"/>
    </location>
</feature>
<dbReference type="PANTHER" id="PTHR43478:SF1">
    <property type="entry name" value="NA+_H+ ANTIPORTER NHAC-LIKE C-TERMINAL DOMAIN-CONTAINING PROTEIN"/>
    <property type="match status" value="1"/>
</dbReference>
<proteinExistence type="predicted"/>
<feature type="transmembrane region" description="Helical" evidence="6">
    <location>
        <begin position="433"/>
        <end position="455"/>
    </location>
</feature>
<dbReference type="GO" id="GO:0005886">
    <property type="term" value="C:plasma membrane"/>
    <property type="evidence" value="ECO:0007669"/>
    <property type="project" value="UniProtKB-SubCell"/>
</dbReference>
<sequence>MSVASILNNDDNIKMVSFDFANTAFSLLPPLVAIVMAVMTRRVLLSLGVGILVGVLMVNGFAPVDSITDIASRALGLFWDDGAVDTWNVPLLGFLIVLGMVIALINASGAAKAFAQWARTRIRSRKNARLMTMALGFVVFIDDYFNTLSVGSVAKPVADDHKVSREELAYGVDSTAAPVCVMAPISSWGAYIVGLIGTIFAARELSGGALTSFLEMIPMNLYAIFALAMLACVIVFDIRIGPMAAAAKRARETGVLWDTDKGNPPGVDESLPVADNGSVWGLVAPLLTLMVASVYFILSTGNAALAAEGEAFTLMGALEETETTIALFYASLVSLAVAAGMALRQGLSSVIGQALVSGTKSMLPAVYILLFAWTIAGVIGDLETGTYLASFVEASMPMWLLPVLIFLLAGLCAFATGTSWGTFAIMLPIAADVAIAADIAMLLPLMAAVLAGAVFGDHCSPISDTTVLSGTGAGCHHIDHVTTQLPYALTVAAIATAGYLAIGITGSAAVGFAVSAIALVAAVAVLRGVSARHTLAKA</sequence>
<keyword evidence="9" id="KW-1185">Reference proteome</keyword>
<keyword evidence="4 6" id="KW-1133">Transmembrane helix</keyword>
<gene>
    <name evidence="8" type="ORF">SAMN02745129_2873</name>
</gene>
<keyword evidence="5 6" id="KW-0472">Membrane</keyword>
<evidence type="ECO:0000313" key="8">
    <source>
        <dbReference type="EMBL" id="SHH76691.1"/>
    </source>
</evidence>
<feature type="transmembrane region" description="Helical" evidence="6">
    <location>
        <begin position="43"/>
        <end position="62"/>
    </location>
</feature>
<evidence type="ECO:0000256" key="6">
    <source>
        <dbReference type="SAM" id="Phobius"/>
    </source>
</evidence>
<feature type="transmembrane region" description="Helical" evidence="6">
    <location>
        <begin position="399"/>
        <end position="421"/>
    </location>
</feature>
<keyword evidence="3 6" id="KW-0812">Transmembrane</keyword>
<dbReference type="AlphaFoldDB" id="A0A1M5VN63"/>
<feature type="transmembrane region" description="Helical" evidence="6">
    <location>
        <begin position="279"/>
        <end position="298"/>
    </location>
</feature>
<dbReference type="PANTHER" id="PTHR43478">
    <property type="entry name" value="NA+/H+ ANTIPORTER-RELATED"/>
    <property type="match status" value="1"/>
</dbReference>
<feature type="transmembrane region" description="Helical" evidence="6">
    <location>
        <begin position="325"/>
        <end position="343"/>
    </location>
</feature>
<feature type="transmembrane region" description="Helical" evidence="6">
    <location>
        <begin position="87"/>
        <end position="107"/>
    </location>
</feature>
<comment type="subcellular location">
    <subcellularLocation>
        <location evidence="1">Cell membrane</location>
        <topology evidence="1">Multi-pass membrane protein</topology>
    </subcellularLocation>
</comment>
<evidence type="ECO:0000256" key="3">
    <source>
        <dbReference type="ARBA" id="ARBA00022692"/>
    </source>
</evidence>
<feature type="transmembrane region" description="Helical" evidence="6">
    <location>
        <begin position="128"/>
        <end position="145"/>
    </location>
</feature>
<evidence type="ECO:0000256" key="2">
    <source>
        <dbReference type="ARBA" id="ARBA00022475"/>
    </source>
</evidence>
<dbReference type="InterPro" id="IPR018461">
    <property type="entry name" value="Na/H_Antiport_NhaC-like_C"/>
</dbReference>
<dbReference type="STRING" id="299255.SAMN02745129_2873"/>
<accession>A0A1M5VN63</accession>